<organism evidence="16 17">
    <name type="scientific">Salipiger bermudensis (strain DSM 26914 / JCM 13377 / KCTC 12554 / HTCC2601)</name>
    <name type="common">Pelagibaca bermudensis</name>
    <dbReference type="NCBI Taxonomy" id="314265"/>
    <lineage>
        <taxon>Bacteria</taxon>
        <taxon>Pseudomonadati</taxon>
        <taxon>Pseudomonadota</taxon>
        <taxon>Alphaproteobacteria</taxon>
        <taxon>Rhodobacterales</taxon>
        <taxon>Roseobacteraceae</taxon>
        <taxon>Salipiger</taxon>
    </lineage>
</organism>
<dbReference type="eggNOG" id="COG3920">
    <property type="taxonomic scope" value="Bacteria"/>
</dbReference>
<keyword evidence="9" id="KW-0067">ATP-binding</keyword>
<evidence type="ECO:0000256" key="12">
    <source>
        <dbReference type="SAM" id="MobiDB-lite"/>
    </source>
</evidence>
<keyword evidence="6" id="KW-0808">Transferase</keyword>
<dbReference type="InterPro" id="IPR050903">
    <property type="entry name" value="Bact_Chemotaxis_MeTrfase"/>
</dbReference>
<feature type="compositionally biased region" description="Basic and acidic residues" evidence="12">
    <location>
        <begin position="483"/>
        <end position="497"/>
    </location>
</feature>
<keyword evidence="11" id="KW-0175">Coiled coil</keyword>
<dbReference type="eggNOG" id="COG1352">
    <property type="taxonomic scope" value="Bacteria"/>
</dbReference>
<dbReference type="InterPro" id="IPR035909">
    <property type="entry name" value="CheB_C"/>
</dbReference>
<evidence type="ECO:0000256" key="11">
    <source>
        <dbReference type="SAM" id="Coils"/>
    </source>
</evidence>
<feature type="region of interest" description="Disordered" evidence="12">
    <location>
        <begin position="483"/>
        <end position="525"/>
    </location>
</feature>
<dbReference type="AlphaFoldDB" id="Q0FR11"/>
<dbReference type="Gene3D" id="3.30.450.20">
    <property type="entry name" value="PAS domain"/>
    <property type="match status" value="2"/>
</dbReference>
<feature type="coiled-coil region" evidence="11">
    <location>
        <begin position="650"/>
        <end position="716"/>
    </location>
</feature>
<keyword evidence="10" id="KW-0378">Hydrolase</keyword>
<dbReference type="GO" id="GO:0000156">
    <property type="term" value="F:phosphorelay response regulator activity"/>
    <property type="evidence" value="ECO:0007669"/>
    <property type="project" value="InterPro"/>
</dbReference>
<dbReference type="Pfam" id="PF01739">
    <property type="entry name" value="CheR"/>
    <property type="match status" value="1"/>
</dbReference>
<dbReference type="SMART" id="SM00091">
    <property type="entry name" value="PAS"/>
    <property type="match status" value="3"/>
</dbReference>
<proteinExistence type="predicted"/>
<dbReference type="InterPro" id="IPR000700">
    <property type="entry name" value="PAS-assoc_C"/>
</dbReference>
<feature type="domain" description="CheR-type methyltransferase" evidence="15">
    <location>
        <begin position="211"/>
        <end position="483"/>
    </location>
</feature>
<sequence>MKDDKTNKSLEDDATRDSERLCIIGVGASAGGLEAIREMLTEAKPDSNLSYVVIQHLDPNHESLLAELLGRHTSLSVTQASGGEKVEAGNVYIIPPGFGLSITDGVLNLTEFAQPRGLRRPIDDFFESLALDQGRFGACVILSGTGADGSAGLRAIKEHGGLCIVQDPRTARYDGMPTSAQSTGLVDFVRRPSEIVQAIHQFYAHALRETKSEKLAVTVEENLDGIFTVVRNFVGHDFSGYKKSTLIRRVQRRIQVLDLSDAHAYLQYIKAEPKECEILFRELLINVTRFFRDTEHFDLLREMVIKPLVANAGNEDEIRVWVPGCSSGEEAYSMAMMFAEEARIRKRSANVQIFATDIDEQMLRIAREASYPQAALVDIPETMRDLYTVARDGRFKISAKIRDMIRFSVHSVVRDPPFSNIDLLSCRNLLIYFGDTLQNSALPIFHYAIKPGGTLFLGPSETVGRHDHAFHAIDQSSRIFRRNDGRPEYPLHLRGKDTANTANRDSQARQSEPSPRREWTDGGATDRILSTYAPATLRVTTAGEILASTGRLGKYLDFSPGDETNRFAPSVARPGARESLSAIIRQVSENKRRTISRDLMARSEFGRQAFDLIAEPLKDGTILVVFRERESFEPLDDADLDDIDSIDSHVQSLEDELRSTRVRLHTTVEELETANEELKSSNEEMMSMNEELQSTNEELSTVNDELKGKVDELSVANADLSNFFASTALPLVVVDSTLTIRNFTDAIQGIYPFRATDRGRPLSEVTSKLRRNDDVLDAISQTVRDGEVRHMRVSDREEEERTWSLVITPYRTRDGEIDGATLVFTELTDAIRLEEALKHEGERLRLALDVSSLGVWEFDPILSSLRLDETGCGVLGVDANALSLESLLDTVHPDDADSVKAAIAGLTSEGDAIDLTFKRAGTGPKYRSVRVVGRRVHSKRAARVLGVLFDITAEQEARDIREMMLREMNHRVKNMFSIISGMVRIAGRATDSVEDLVDGIQTRVNALARSHDLTQRRPGSRSLTLEDTVRASLEPYAGQAGYHVAGPTVEVEDQDLTALSLLLHEWATNAAKYGVLGPCEGRLEVLWERKTDGGVILTWNEIHTAEVEPDNGASGFGSTLVQLSAVQLNGSVSVEFGEHERRMTLTYGPLLRND</sequence>
<feature type="active site" evidence="10">
    <location>
        <position position="148"/>
    </location>
</feature>
<keyword evidence="7" id="KW-0547">Nucleotide-binding</keyword>
<dbReference type="Gene3D" id="3.40.50.150">
    <property type="entry name" value="Vaccinia Virus protein VP39"/>
    <property type="match status" value="1"/>
</dbReference>
<comment type="caution">
    <text evidence="16">The sequence shown here is derived from an EMBL/GenBank/DDBJ whole genome shotgun (WGS) entry which is preliminary data.</text>
</comment>
<dbReference type="Pfam" id="PF01339">
    <property type="entry name" value="CheB_methylest"/>
    <property type="match status" value="1"/>
</dbReference>
<keyword evidence="10" id="KW-0145">Chemotaxis</keyword>
<dbReference type="eggNOG" id="COG2202">
    <property type="taxonomic scope" value="Bacteria"/>
</dbReference>
<dbReference type="SUPFAM" id="SSF52738">
    <property type="entry name" value="Methylesterase CheB, C-terminal domain"/>
    <property type="match status" value="1"/>
</dbReference>
<evidence type="ECO:0000313" key="16">
    <source>
        <dbReference type="EMBL" id="EAU46521.1"/>
    </source>
</evidence>
<dbReference type="SUPFAM" id="SSF55785">
    <property type="entry name" value="PYP-like sensor domain (PAS domain)"/>
    <property type="match status" value="2"/>
</dbReference>
<dbReference type="SMART" id="SM00138">
    <property type="entry name" value="MeTrc"/>
    <property type="match status" value="1"/>
</dbReference>
<dbReference type="GO" id="GO:0006935">
    <property type="term" value="P:chemotaxis"/>
    <property type="evidence" value="ECO:0007669"/>
    <property type="project" value="UniProtKB-UniRule"/>
</dbReference>
<dbReference type="Pfam" id="PF13596">
    <property type="entry name" value="PAS_10"/>
    <property type="match status" value="1"/>
</dbReference>
<keyword evidence="4" id="KW-0285">Flavoprotein</keyword>
<evidence type="ECO:0000313" key="17">
    <source>
        <dbReference type="Proteomes" id="UP000006230"/>
    </source>
</evidence>
<dbReference type="Proteomes" id="UP000006230">
    <property type="component" value="Unassembled WGS sequence"/>
</dbReference>
<comment type="catalytic activity">
    <reaction evidence="1">
        <text>ATP + protein L-histidine = ADP + protein N-phospho-L-histidine.</text>
        <dbReference type="EC" id="2.7.13.3"/>
    </reaction>
</comment>
<dbReference type="GO" id="GO:0032259">
    <property type="term" value="P:methylation"/>
    <property type="evidence" value="ECO:0007669"/>
    <property type="project" value="UniProtKB-KW"/>
</dbReference>
<feature type="domain" description="CheB-type methylesterase" evidence="14">
    <location>
        <begin position="23"/>
        <end position="206"/>
    </location>
</feature>
<evidence type="ECO:0000256" key="5">
    <source>
        <dbReference type="ARBA" id="ARBA00022643"/>
    </source>
</evidence>
<evidence type="ECO:0000259" key="15">
    <source>
        <dbReference type="PROSITE" id="PS50123"/>
    </source>
</evidence>
<feature type="domain" description="PAC" evidence="13">
    <location>
        <begin position="784"/>
        <end position="839"/>
    </location>
</feature>
<evidence type="ECO:0000259" key="14">
    <source>
        <dbReference type="PROSITE" id="PS50122"/>
    </source>
</evidence>
<evidence type="ECO:0000256" key="7">
    <source>
        <dbReference type="ARBA" id="ARBA00022741"/>
    </source>
</evidence>
<dbReference type="PROSITE" id="PS50122">
    <property type="entry name" value="CHEB"/>
    <property type="match status" value="1"/>
</dbReference>
<name>Q0FR11_SALBH</name>
<dbReference type="CDD" id="cd16434">
    <property type="entry name" value="CheB-CheR_fusion"/>
    <property type="match status" value="1"/>
</dbReference>
<evidence type="ECO:0000256" key="4">
    <source>
        <dbReference type="ARBA" id="ARBA00022630"/>
    </source>
</evidence>
<dbReference type="RefSeq" id="WP_007797917.1">
    <property type="nucleotide sequence ID" value="NZ_DS022276.1"/>
</dbReference>
<feature type="active site" evidence="10">
    <location>
        <position position="29"/>
    </location>
</feature>
<dbReference type="SUPFAM" id="SSF53335">
    <property type="entry name" value="S-adenosyl-L-methionine-dependent methyltransferases"/>
    <property type="match status" value="1"/>
</dbReference>
<accession>Q0FR11</accession>
<dbReference type="OrthoDB" id="9816309at2"/>
<dbReference type="Gene3D" id="3.40.50.180">
    <property type="entry name" value="Methylesterase CheB, C-terminal domain"/>
    <property type="match status" value="1"/>
</dbReference>
<dbReference type="GO" id="GO:0005524">
    <property type="term" value="F:ATP binding"/>
    <property type="evidence" value="ECO:0007669"/>
    <property type="project" value="UniProtKB-KW"/>
</dbReference>
<dbReference type="GO" id="GO:0008757">
    <property type="term" value="F:S-adenosylmethionine-dependent methyltransferase activity"/>
    <property type="evidence" value="ECO:0007669"/>
    <property type="project" value="InterPro"/>
</dbReference>
<evidence type="ECO:0000259" key="13">
    <source>
        <dbReference type="PROSITE" id="PS50113"/>
    </source>
</evidence>
<dbReference type="InterPro" id="IPR022642">
    <property type="entry name" value="CheR_C"/>
</dbReference>
<evidence type="ECO:0000256" key="8">
    <source>
        <dbReference type="ARBA" id="ARBA00022777"/>
    </source>
</evidence>
<evidence type="ECO:0000256" key="10">
    <source>
        <dbReference type="PROSITE-ProRule" id="PRU00050"/>
    </source>
</evidence>
<dbReference type="Gene3D" id="3.30.565.10">
    <property type="entry name" value="Histidine kinase-like ATPase, C-terminal domain"/>
    <property type="match status" value="1"/>
</dbReference>
<dbReference type="PROSITE" id="PS50113">
    <property type="entry name" value="PAC"/>
    <property type="match status" value="1"/>
</dbReference>
<dbReference type="InterPro" id="IPR035965">
    <property type="entry name" value="PAS-like_dom_sf"/>
</dbReference>
<dbReference type="InterPro" id="IPR029063">
    <property type="entry name" value="SAM-dependent_MTases_sf"/>
</dbReference>
<evidence type="ECO:0000256" key="3">
    <source>
        <dbReference type="ARBA" id="ARBA00022553"/>
    </source>
</evidence>
<protein>
    <recommendedName>
        <fullName evidence="2">histidine kinase</fullName>
        <ecNumber evidence="2">2.7.13.3</ecNumber>
    </recommendedName>
</protein>
<evidence type="ECO:0000256" key="1">
    <source>
        <dbReference type="ARBA" id="ARBA00000085"/>
    </source>
</evidence>
<dbReference type="InterPro" id="IPR022641">
    <property type="entry name" value="CheR_N"/>
</dbReference>
<dbReference type="InterPro" id="IPR011102">
    <property type="entry name" value="Sig_transdc_His_kinase_HWE"/>
</dbReference>
<reference evidence="16 17" key="1">
    <citation type="journal article" date="2010" name="J. Bacteriol.">
        <title>Genome sequences of Pelagibaca bermudensis HTCC2601T and Maritimibacter alkaliphilus HTCC2654T, the type strains of two marine Roseobacter genera.</title>
        <authorList>
            <person name="Thrash J.C."/>
            <person name="Cho J.C."/>
            <person name="Ferriera S."/>
            <person name="Johnson J."/>
            <person name="Vergin K.L."/>
            <person name="Giovannoni S.J."/>
        </authorList>
    </citation>
    <scope>NUCLEOTIDE SEQUENCE [LARGE SCALE GENOMIC DNA]</scope>
    <source>
        <strain evidence="17">DSM 26914 / JCM 13377 / KCTC 12554 / HTCC2601</strain>
    </source>
</reference>
<dbReference type="PANTHER" id="PTHR24422">
    <property type="entry name" value="CHEMOTAXIS PROTEIN METHYLTRANSFERASE"/>
    <property type="match status" value="1"/>
</dbReference>
<feature type="active site" evidence="10">
    <location>
        <position position="56"/>
    </location>
</feature>
<dbReference type="GO" id="GO:0005737">
    <property type="term" value="C:cytoplasm"/>
    <property type="evidence" value="ECO:0007669"/>
    <property type="project" value="InterPro"/>
</dbReference>
<dbReference type="InterPro" id="IPR000673">
    <property type="entry name" value="Sig_transdc_resp-reg_Me-estase"/>
</dbReference>
<dbReference type="InterPro" id="IPR000014">
    <property type="entry name" value="PAS"/>
</dbReference>
<dbReference type="InterPro" id="IPR000780">
    <property type="entry name" value="CheR_MeTrfase"/>
</dbReference>
<dbReference type="PROSITE" id="PS50123">
    <property type="entry name" value="CHER"/>
    <property type="match status" value="1"/>
</dbReference>
<keyword evidence="17" id="KW-1185">Reference proteome</keyword>
<dbReference type="PANTHER" id="PTHR24422:SF27">
    <property type="entry name" value="PROTEIN-GLUTAMATE O-METHYLTRANSFERASE"/>
    <property type="match status" value="1"/>
</dbReference>
<dbReference type="EC" id="2.7.13.3" evidence="2"/>
<dbReference type="eggNOG" id="COG2201">
    <property type="taxonomic scope" value="Bacteria"/>
</dbReference>
<evidence type="ECO:0000256" key="2">
    <source>
        <dbReference type="ARBA" id="ARBA00012438"/>
    </source>
</evidence>
<dbReference type="InterPro" id="IPR036890">
    <property type="entry name" value="HATPase_C_sf"/>
</dbReference>
<dbReference type="GO" id="GO:0004673">
    <property type="term" value="F:protein histidine kinase activity"/>
    <property type="evidence" value="ECO:0007669"/>
    <property type="project" value="UniProtKB-EC"/>
</dbReference>
<dbReference type="GO" id="GO:0008984">
    <property type="term" value="F:protein-glutamate methylesterase activity"/>
    <property type="evidence" value="ECO:0007669"/>
    <property type="project" value="InterPro"/>
</dbReference>
<keyword evidence="8" id="KW-0418">Kinase</keyword>
<dbReference type="Pfam" id="PF03705">
    <property type="entry name" value="CheR_N"/>
    <property type="match status" value="1"/>
</dbReference>
<dbReference type="PRINTS" id="PR00996">
    <property type="entry name" value="CHERMTFRASE"/>
</dbReference>
<dbReference type="EMBL" id="AATQ01000013">
    <property type="protein sequence ID" value="EAU46521.1"/>
    <property type="molecule type" value="Genomic_DNA"/>
</dbReference>
<dbReference type="STRING" id="314265.R2601_18715"/>
<keyword evidence="3" id="KW-0597">Phosphoprotein</keyword>
<dbReference type="HOGENOM" id="CLU_000892_0_1_5"/>
<dbReference type="SUPFAM" id="SSF47757">
    <property type="entry name" value="Chemotaxis receptor methyltransferase CheR, N-terminal domain"/>
    <property type="match status" value="1"/>
</dbReference>
<keyword evidence="16" id="KW-0489">Methyltransferase</keyword>
<dbReference type="SMART" id="SM00911">
    <property type="entry name" value="HWE_HK"/>
    <property type="match status" value="1"/>
</dbReference>
<evidence type="ECO:0000256" key="9">
    <source>
        <dbReference type="ARBA" id="ARBA00022840"/>
    </source>
</evidence>
<gene>
    <name evidence="16" type="ORF">R2601_18715</name>
</gene>
<dbReference type="Pfam" id="PF07536">
    <property type="entry name" value="HWE_HK"/>
    <property type="match status" value="1"/>
</dbReference>
<keyword evidence="5" id="KW-0288">FMN</keyword>
<feature type="compositionally biased region" description="Polar residues" evidence="12">
    <location>
        <begin position="498"/>
        <end position="513"/>
    </location>
</feature>
<evidence type="ECO:0000256" key="6">
    <source>
        <dbReference type="ARBA" id="ARBA00022679"/>
    </source>
</evidence>